<feature type="compositionally biased region" description="Basic and acidic residues" evidence="8">
    <location>
        <begin position="282"/>
        <end position="300"/>
    </location>
</feature>
<feature type="region of interest" description="Disordered" evidence="8">
    <location>
        <begin position="278"/>
        <end position="300"/>
    </location>
</feature>
<keyword evidence="5" id="KW-0804">Transcription</keyword>
<dbReference type="SMART" id="SM00448">
    <property type="entry name" value="REC"/>
    <property type="match status" value="1"/>
</dbReference>
<dbReference type="InterPro" id="IPR016032">
    <property type="entry name" value="Sig_transdc_resp-reg_C-effctor"/>
</dbReference>
<keyword evidence="1" id="KW-0597">Phosphoprotein</keyword>
<dbReference type="SMART" id="SM00862">
    <property type="entry name" value="Trans_reg_C"/>
    <property type="match status" value="1"/>
</dbReference>
<comment type="caution">
    <text evidence="11">The sequence shown here is derived from an EMBL/GenBank/DDBJ whole genome shotgun (WGS) entry which is preliminary data.</text>
</comment>
<dbReference type="EMBL" id="JBBUTH010000001">
    <property type="protein sequence ID" value="MEK8049496.1"/>
    <property type="molecule type" value="Genomic_DNA"/>
</dbReference>
<dbReference type="PROSITE" id="PS50110">
    <property type="entry name" value="RESPONSE_REGULATORY"/>
    <property type="match status" value="1"/>
</dbReference>
<evidence type="ECO:0000256" key="8">
    <source>
        <dbReference type="SAM" id="MobiDB-lite"/>
    </source>
</evidence>
<gene>
    <name evidence="11" type="ORF">AACH10_04525</name>
</gene>
<keyword evidence="12" id="KW-1185">Reference proteome</keyword>
<dbReference type="Gene3D" id="3.40.50.2300">
    <property type="match status" value="1"/>
</dbReference>
<evidence type="ECO:0000256" key="7">
    <source>
        <dbReference type="PROSITE-ProRule" id="PRU01091"/>
    </source>
</evidence>
<dbReference type="InterPro" id="IPR011006">
    <property type="entry name" value="CheY-like_superfamily"/>
</dbReference>
<evidence type="ECO:0000256" key="2">
    <source>
        <dbReference type="ARBA" id="ARBA00023012"/>
    </source>
</evidence>
<dbReference type="Proteomes" id="UP001365405">
    <property type="component" value="Unassembled WGS sequence"/>
</dbReference>
<evidence type="ECO:0000256" key="1">
    <source>
        <dbReference type="ARBA" id="ARBA00022553"/>
    </source>
</evidence>
<dbReference type="SUPFAM" id="SSF52172">
    <property type="entry name" value="CheY-like"/>
    <property type="match status" value="1"/>
</dbReference>
<dbReference type="InterPro" id="IPR036388">
    <property type="entry name" value="WH-like_DNA-bd_sf"/>
</dbReference>
<evidence type="ECO:0000256" key="3">
    <source>
        <dbReference type="ARBA" id="ARBA00023015"/>
    </source>
</evidence>
<feature type="DNA-binding region" description="OmpR/PhoB-type" evidence="7">
    <location>
        <begin position="153"/>
        <end position="264"/>
    </location>
</feature>
<keyword evidence="3" id="KW-0805">Transcription regulation</keyword>
<evidence type="ECO:0000313" key="12">
    <source>
        <dbReference type="Proteomes" id="UP001365405"/>
    </source>
</evidence>
<feature type="domain" description="Response regulatory" evidence="9">
    <location>
        <begin position="19"/>
        <end position="142"/>
    </location>
</feature>
<evidence type="ECO:0000259" key="9">
    <source>
        <dbReference type="PROSITE" id="PS50110"/>
    </source>
</evidence>
<evidence type="ECO:0000313" key="11">
    <source>
        <dbReference type="EMBL" id="MEK8049496.1"/>
    </source>
</evidence>
<feature type="region of interest" description="Disordered" evidence="8">
    <location>
        <begin position="151"/>
        <end position="187"/>
    </location>
</feature>
<dbReference type="CDD" id="cd00383">
    <property type="entry name" value="trans_reg_C"/>
    <property type="match status" value="1"/>
</dbReference>
<comment type="caution">
    <text evidence="6">Lacks conserved residue(s) required for the propagation of feature annotation.</text>
</comment>
<dbReference type="InterPro" id="IPR001867">
    <property type="entry name" value="OmpR/PhoB-type_DNA-bd"/>
</dbReference>
<dbReference type="SUPFAM" id="SSF46894">
    <property type="entry name" value="C-terminal effector domain of the bipartite response regulators"/>
    <property type="match status" value="1"/>
</dbReference>
<protein>
    <submittedName>
        <fullName evidence="11">Response regulator transcription factor</fullName>
    </submittedName>
</protein>
<dbReference type="PANTHER" id="PTHR48111:SF4">
    <property type="entry name" value="DNA-BINDING DUAL TRANSCRIPTIONAL REGULATOR OMPR"/>
    <property type="match status" value="1"/>
</dbReference>
<dbReference type="Gene3D" id="1.10.10.10">
    <property type="entry name" value="Winged helix-like DNA-binding domain superfamily/Winged helix DNA-binding domain"/>
    <property type="match status" value="1"/>
</dbReference>
<organism evidence="11 12">
    <name type="scientific">Pseudaquabacterium inlustre</name>
    <dbReference type="NCBI Taxonomy" id="2984192"/>
    <lineage>
        <taxon>Bacteria</taxon>
        <taxon>Pseudomonadati</taxon>
        <taxon>Pseudomonadota</taxon>
        <taxon>Betaproteobacteria</taxon>
        <taxon>Burkholderiales</taxon>
        <taxon>Sphaerotilaceae</taxon>
        <taxon>Pseudaquabacterium</taxon>
    </lineage>
</organism>
<feature type="domain" description="OmpR/PhoB-type" evidence="10">
    <location>
        <begin position="153"/>
        <end position="264"/>
    </location>
</feature>
<proteinExistence type="predicted"/>
<dbReference type="PANTHER" id="PTHR48111">
    <property type="entry name" value="REGULATOR OF RPOS"/>
    <property type="match status" value="1"/>
</dbReference>
<dbReference type="Pfam" id="PF00486">
    <property type="entry name" value="Trans_reg_C"/>
    <property type="match status" value="1"/>
</dbReference>
<dbReference type="InterPro" id="IPR001789">
    <property type="entry name" value="Sig_transdc_resp-reg_receiver"/>
</dbReference>
<dbReference type="InterPro" id="IPR039420">
    <property type="entry name" value="WalR-like"/>
</dbReference>
<reference evidence="11 12" key="1">
    <citation type="submission" date="2024-04" db="EMBL/GenBank/DDBJ databases">
        <title>Novel species of the genus Ideonella isolated from streams.</title>
        <authorList>
            <person name="Lu H."/>
        </authorList>
    </citation>
    <scope>NUCLEOTIDE SEQUENCE [LARGE SCALE GENOMIC DNA]</scope>
    <source>
        <strain evidence="11 12">DXS22W</strain>
    </source>
</reference>
<accession>A0ABU9CC93</accession>
<dbReference type="RefSeq" id="WP_341409156.1">
    <property type="nucleotide sequence ID" value="NZ_JBBUTH010000001.1"/>
</dbReference>
<keyword evidence="4 7" id="KW-0238">DNA-binding</keyword>
<evidence type="ECO:0000256" key="6">
    <source>
        <dbReference type="PROSITE-ProRule" id="PRU00169"/>
    </source>
</evidence>
<evidence type="ECO:0000256" key="5">
    <source>
        <dbReference type="ARBA" id="ARBA00023163"/>
    </source>
</evidence>
<dbReference type="PROSITE" id="PS51755">
    <property type="entry name" value="OMPR_PHOB"/>
    <property type="match status" value="1"/>
</dbReference>
<name>A0ABU9CC93_9BURK</name>
<evidence type="ECO:0000259" key="10">
    <source>
        <dbReference type="PROSITE" id="PS51755"/>
    </source>
</evidence>
<keyword evidence="2" id="KW-0902">Two-component regulatory system</keyword>
<sequence length="300" mass="32382">MSATAHSLPEPAAPSVPARVLVVDPDARMQQWLAQCLRPHGHRVHTTTEAEAIALAPARGFDLVLMSPRATTARDARAGHGGGDAWQRLRGLRDAAPRLPVIVLQPHADATDRAVALELGADAVVDGECGPRELRARVSALLRRHREDRLGLPPEARGSGGWRLDPARRGVHTPPSAPEPDAAPPERFIPLSPSEFRLLRALMQRPGRPLGRSELLELALGAAHAQRDRSIDLLVSRLRRTLGDDPVSPRLIRTVRGQGYCFLPLHDSVVLSQAPMVSSASHDGDTGLTDRAEDHITGTP</sequence>
<evidence type="ECO:0000256" key="4">
    <source>
        <dbReference type="ARBA" id="ARBA00023125"/>
    </source>
</evidence>